<evidence type="ECO:0000313" key="12">
    <source>
        <dbReference type="EMBL" id="KAJ8906575.1"/>
    </source>
</evidence>
<evidence type="ECO:0000256" key="1">
    <source>
        <dbReference type="ARBA" id="ARBA00004123"/>
    </source>
</evidence>
<organism evidence="12 13">
    <name type="scientific">Rhodosorus marinus</name>
    <dbReference type="NCBI Taxonomy" id="101924"/>
    <lineage>
        <taxon>Eukaryota</taxon>
        <taxon>Rhodophyta</taxon>
        <taxon>Stylonematophyceae</taxon>
        <taxon>Stylonematales</taxon>
        <taxon>Stylonemataceae</taxon>
        <taxon>Rhodosorus</taxon>
    </lineage>
</organism>
<evidence type="ECO:0000256" key="2">
    <source>
        <dbReference type="ARBA" id="ARBA00010489"/>
    </source>
</evidence>
<dbReference type="GO" id="GO:0006364">
    <property type="term" value="P:rRNA processing"/>
    <property type="evidence" value="ECO:0007669"/>
    <property type="project" value="UniProtKB-KW"/>
</dbReference>
<gene>
    <name evidence="12" type="ORF">NDN08_003068</name>
</gene>
<dbReference type="Pfam" id="PF00929">
    <property type="entry name" value="RNase_T"/>
    <property type="match status" value="1"/>
</dbReference>
<dbReference type="AlphaFoldDB" id="A0AAV8UVG0"/>
<accession>A0AAV8UVG0</accession>
<evidence type="ECO:0000259" key="11">
    <source>
        <dbReference type="SMART" id="SM00479"/>
    </source>
</evidence>
<feature type="region of interest" description="Disordered" evidence="10">
    <location>
        <begin position="82"/>
        <end position="101"/>
    </location>
</feature>
<feature type="region of interest" description="Disordered" evidence="10">
    <location>
        <begin position="120"/>
        <end position="143"/>
    </location>
</feature>
<comment type="similarity">
    <text evidence="2">Belongs to the REXO4 family.</text>
</comment>
<dbReference type="GO" id="GO:0003676">
    <property type="term" value="F:nucleic acid binding"/>
    <property type="evidence" value="ECO:0007669"/>
    <property type="project" value="InterPro"/>
</dbReference>
<evidence type="ECO:0000256" key="7">
    <source>
        <dbReference type="ARBA" id="ARBA00022839"/>
    </source>
</evidence>
<keyword evidence="6" id="KW-0378">Hydrolase</keyword>
<dbReference type="GO" id="GO:0005634">
    <property type="term" value="C:nucleus"/>
    <property type="evidence" value="ECO:0007669"/>
    <property type="project" value="UniProtKB-SubCell"/>
</dbReference>
<keyword evidence="8" id="KW-0539">Nucleus</keyword>
<sequence>MGELKKVVKKSKTKKKLLKKRKLKKELAAVKERLGRSREDRLNERAGLEGDGGVKLEVKKLDDVVKLSMKLDDKLEDIDGGKREVVDGEPGAGGKSKSSVLAKAKRKKVDANWATIKRAIGAGKRKRRSPPTVSKPTDVTPVEEQKVGHATKALALDCEMVGVGPDGRRNALARIAVVNSKLEAVYHAWVRPSEKVVDYRTQYSGVRPEDVLSDVAVSFSEAQQTVADLLKDRILVGHAVSNDLDVLLLGHPRHSIRDTSTNPLIRAALGISNKKGALALRRLAAELLGEEIQTGEHNPHEDAKASMRLYLKFAKQWESSLRDKKKVGGKGKKKDSSSASKHNSRRSNLPPTKTLTNPEKTTQSFLGAGPD</sequence>
<dbReference type="GO" id="GO:0008408">
    <property type="term" value="F:3'-5' exonuclease activity"/>
    <property type="evidence" value="ECO:0007669"/>
    <property type="project" value="InterPro"/>
</dbReference>
<dbReference type="Gene3D" id="3.30.420.10">
    <property type="entry name" value="Ribonuclease H-like superfamily/Ribonuclease H"/>
    <property type="match status" value="1"/>
</dbReference>
<dbReference type="CDD" id="cd06144">
    <property type="entry name" value="REX4_like"/>
    <property type="match status" value="1"/>
</dbReference>
<dbReference type="InterPro" id="IPR047021">
    <property type="entry name" value="REXO1/3/4-like"/>
</dbReference>
<name>A0AAV8UVG0_9RHOD</name>
<feature type="compositionally biased region" description="Polar residues" evidence="10">
    <location>
        <begin position="346"/>
        <end position="365"/>
    </location>
</feature>
<evidence type="ECO:0000256" key="10">
    <source>
        <dbReference type="SAM" id="MobiDB-lite"/>
    </source>
</evidence>
<keyword evidence="13" id="KW-1185">Reference proteome</keyword>
<dbReference type="FunFam" id="3.30.420.10:FF:000007">
    <property type="entry name" value="Interferon-stimulated exonuclease gene 20"/>
    <property type="match status" value="1"/>
</dbReference>
<evidence type="ECO:0000313" key="13">
    <source>
        <dbReference type="Proteomes" id="UP001157974"/>
    </source>
</evidence>
<evidence type="ECO:0000256" key="9">
    <source>
        <dbReference type="ARBA" id="ARBA00025599"/>
    </source>
</evidence>
<keyword evidence="5" id="KW-0540">Nuclease</keyword>
<dbReference type="EMBL" id="JAMWBK010000003">
    <property type="protein sequence ID" value="KAJ8906575.1"/>
    <property type="molecule type" value="Genomic_DNA"/>
</dbReference>
<dbReference type="SMART" id="SM00479">
    <property type="entry name" value="EXOIII"/>
    <property type="match status" value="1"/>
</dbReference>
<evidence type="ECO:0000256" key="4">
    <source>
        <dbReference type="ARBA" id="ARBA00022552"/>
    </source>
</evidence>
<feature type="domain" description="Exonuclease" evidence="11">
    <location>
        <begin position="152"/>
        <end position="319"/>
    </location>
</feature>
<comment type="function">
    <text evidence="9">Exoribonuclease involved in ribosome biosynthesis. Involved in the processing of ITS1, the internal transcribed spacer localized between the 18S and 5.8S rRNAs.</text>
</comment>
<evidence type="ECO:0000256" key="5">
    <source>
        <dbReference type="ARBA" id="ARBA00022722"/>
    </source>
</evidence>
<feature type="region of interest" description="Disordered" evidence="10">
    <location>
        <begin position="321"/>
        <end position="371"/>
    </location>
</feature>
<dbReference type="SUPFAM" id="SSF53098">
    <property type="entry name" value="Ribonuclease H-like"/>
    <property type="match status" value="1"/>
</dbReference>
<dbReference type="InterPro" id="IPR012337">
    <property type="entry name" value="RNaseH-like_sf"/>
</dbReference>
<evidence type="ECO:0000256" key="3">
    <source>
        <dbReference type="ARBA" id="ARBA00016937"/>
    </source>
</evidence>
<reference evidence="12 13" key="1">
    <citation type="journal article" date="2023" name="Nat. Commun.">
        <title>Origin of minicircular mitochondrial genomes in red algae.</title>
        <authorList>
            <person name="Lee Y."/>
            <person name="Cho C.H."/>
            <person name="Lee Y.M."/>
            <person name="Park S.I."/>
            <person name="Yang J.H."/>
            <person name="West J.A."/>
            <person name="Bhattacharya D."/>
            <person name="Yoon H.S."/>
        </authorList>
    </citation>
    <scope>NUCLEOTIDE SEQUENCE [LARGE SCALE GENOMIC DNA]</scope>
    <source>
        <strain evidence="12 13">CCMP1338</strain>
        <tissue evidence="12">Whole cell</tissue>
    </source>
</reference>
<dbReference type="InterPro" id="IPR037431">
    <property type="entry name" value="REX4_DEDDh_dom"/>
</dbReference>
<feature type="compositionally biased region" description="Basic residues" evidence="10">
    <location>
        <begin position="323"/>
        <end position="333"/>
    </location>
</feature>
<dbReference type="Proteomes" id="UP001157974">
    <property type="component" value="Unassembled WGS sequence"/>
</dbReference>
<dbReference type="InterPro" id="IPR013520">
    <property type="entry name" value="Ribonucl_H"/>
</dbReference>
<dbReference type="InterPro" id="IPR036397">
    <property type="entry name" value="RNaseH_sf"/>
</dbReference>
<comment type="subcellular location">
    <subcellularLocation>
        <location evidence="1">Nucleus</location>
    </subcellularLocation>
</comment>
<keyword evidence="4" id="KW-0698">rRNA processing</keyword>
<evidence type="ECO:0000256" key="8">
    <source>
        <dbReference type="ARBA" id="ARBA00023242"/>
    </source>
</evidence>
<keyword evidence="7" id="KW-0269">Exonuclease</keyword>
<evidence type="ECO:0000256" key="6">
    <source>
        <dbReference type="ARBA" id="ARBA00022801"/>
    </source>
</evidence>
<feature type="region of interest" description="Disordered" evidence="10">
    <location>
        <begin position="1"/>
        <end position="20"/>
    </location>
</feature>
<dbReference type="PANTHER" id="PTHR12801">
    <property type="entry name" value="RNA EXONUCLEASE REXO1 / RECO3 FAMILY MEMBER-RELATED"/>
    <property type="match status" value="1"/>
</dbReference>
<protein>
    <recommendedName>
        <fullName evidence="3">RNA exonuclease 4</fullName>
    </recommendedName>
</protein>
<comment type="caution">
    <text evidence="12">The sequence shown here is derived from an EMBL/GenBank/DDBJ whole genome shotgun (WGS) entry which is preliminary data.</text>
</comment>
<dbReference type="PANTHER" id="PTHR12801:SF45">
    <property type="entry name" value="RNA EXONUCLEASE 4"/>
    <property type="match status" value="1"/>
</dbReference>
<feature type="compositionally biased region" description="Basic residues" evidence="10">
    <location>
        <begin position="7"/>
        <end position="20"/>
    </location>
</feature>
<proteinExistence type="inferred from homology"/>